<keyword evidence="3" id="KW-1185">Reference proteome</keyword>
<dbReference type="Gene3D" id="3.30.565.10">
    <property type="entry name" value="Histidine kinase-like ATPase, C-terminal domain"/>
    <property type="match status" value="1"/>
</dbReference>
<protein>
    <submittedName>
        <fullName evidence="2">Uncharacterized protein</fullName>
    </submittedName>
</protein>
<dbReference type="STRING" id="2094558.A0A314Y556"/>
<reference evidence="2 3" key="1">
    <citation type="submission" date="2018-02" db="EMBL/GenBank/DDBJ databases">
        <title>Draft genome of wild Prunus yedoensis var. nudiflora.</title>
        <authorList>
            <person name="Baek S."/>
            <person name="Kim J.-H."/>
            <person name="Choi K."/>
            <person name="Kim G.-B."/>
            <person name="Cho A."/>
            <person name="Jang H."/>
            <person name="Shin C.-H."/>
            <person name="Yu H.-J."/>
            <person name="Mun J.-H."/>
        </authorList>
    </citation>
    <scope>NUCLEOTIDE SEQUENCE [LARGE SCALE GENOMIC DNA]</scope>
    <source>
        <strain evidence="3">cv. Jeju island</strain>
        <tissue evidence="2">Leaf</tissue>
    </source>
</reference>
<evidence type="ECO:0000313" key="3">
    <source>
        <dbReference type="Proteomes" id="UP000250321"/>
    </source>
</evidence>
<dbReference type="Proteomes" id="UP000250321">
    <property type="component" value="Unassembled WGS sequence"/>
</dbReference>
<gene>
    <name evidence="2" type="ORF">Pyn_06089</name>
</gene>
<organism evidence="2 3">
    <name type="scientific">Prunus yedoensis var. nudiflora</name>
    <dbReference type="NCBI Taxonomy" id="2094558"/>
    <lineage>
        <taxon>Eukaryota</taxon>
        <taxon>Viridiplantae</taxon>
        <taxon>Streptophyta</taxon>
        <taxon>Embryophyta</taxon>
        <taxon>Tracheophyta</taxon>
        <taxon>Spermatophyta</taxon>
        <taxon>Magnoliopsida</taxon>
        <taxon>eudicotyledons</taxon>
        <taxon>Gunneridae</taxon>
        <taxon>Pentapetalae</taxon>
        <taxon>rosids</taxon>
        <taxon>fabids</taxon>
        <taxon>Rosales</taxon>
        <taxon>Rosaceae</taxon>
        <taxon>Amygdaloideae</taxon>
        <taxon>Amygdaleae</taxon>
        <taxon>Prunus</taxon>
    </lineage>
</organism>
<accession>A0A314Y556</accession>
<proteinExistence type="predicted"/>
<dbReference type="AlphaFoldDB" id="A0A314Y556"/>
<feature type="region of interest" description="Disordered" evidence="1">
    <location>
        <begin position="276"/>
        <end position="298"/>
    </location>
</feature>
<sequence>MDAAMLQRTKKSQMLEDHGDKDRAYRFKVLLPNGTSVCLTFQNPKPSMPFGDFIQRLEEEYSLTYRQFSSGKRKRDIDWKSGRLFLEDANDRKIRGEMNFKNFKPHECHILKLHDGSHESAYTFENMWDLTPVTDILKELPEEYTFETALADLIDNSLQAVWANDRRHKKLISVDVADDVISIFDTGPGMDGSDENSIVKWGKMGASLHRSLREQAIGGRPPYLTPFFGMFGYGGPLASMQLGRHALVSSKTKDSRKVYTLHLDREALLTGSNSNIQKKRRGSDSDSNWKTDGGMRIL</sequence>
<comment type="caution">
    <text evidence="2">The sequence shown here is derived from an EMBL/GenBank/DDBJ whole genome shotgun (WGS) entry which is preliminary data.</text>
</comment>
<dbReference type="SUPFAM" id="SSF55874">
    <property type="entry name" value="ATPase domain of HSP90 chaperone/DNA topoisomerase II/histidine kinase"/>
    <property type="match status" value="1"/>
</dbReference>
<name>A0A314Y556_PRUYE</name>
<dbReference type="OrthoDB" id="10036779at2759"/>
<evidence type="ECO:0000313" key="2">
    <source>
        <dbReference type="EMBL" id="PQP99147.1"/>
    </source>
</evidence>
<dbReference type="InterPro" id="IPR036890">
    <property type="entry name" value="HATPase_C_sf"/>
</dbReference>
<evidence type="ECO:0000256" key="1">
    <source>
        <dbReference type="SAM" id="MobiDB-lite"/>
    </source>
</evidence>
<dbReference type="Pfam" id="PF13589">
    <property type="entry name" value="HATPase_c_3"/>
    <property type="match status" value="1"/>
</dbReference>
<dbReference type="EMBL" id="PJQY01001841">
    <property type="protein sequence ID" value="PQP99147.1"/>
    <property type="molecule type" value="Genomic_DNA"/>
</dbReference>